<dbReference type="KEGG" id="pbal:CPBP_01231"/>
<dbReference type="EMBL" id="CP054719">
    <property type="protein sequence ID" value="QOL20437.1"/>
    <property type="molecule type" value="Genomic_DNA"/>
</dbReference>
<proteinExistence type="predicted"/>
<name>A0A7L9RUZ8_9PROT</name>
<organism evidence="2 3">
    <name type="scientific">Candidatus Bodocaedibacter vickermanii</name>
    <dbReference type="NCBI Taxonomy" id="2741701"/>
    <lineage>
        <taxon>Bacteria</taxon>
        <taxon>Pseudomonadati</taxon>
        <taxon>Pseudomonadota</taxon>
        <taxon>Alphaproteobacteria</taxon>
        <taxon>Holosporales</taxon>
        <taxon>Candidatus Paracaedibacteraceae</taxon>
        <taxon>Candidatus Bodocaedibacter</taxon>
    </lineage>
</organism>
<protein>
    <recommendedName>
        <fullName evidence="4">OTU domain-containing protein</fullName>
    </recommendedName>
</protein>
<keyword evidence="3" id="KW-1185">Reference proteome</keyword>
<dbReference type="AlphaFoldDB" id="A0A7L9RUZ8"/>
<gene>
    <name evidence="2" type="ORF">CPBP_01231</name>
</gene>
<feature type="compositionally biased region" description="Low complexity" evidence="1">
    <location>
        <begin position="70"/>
        <end position="88"/>
    </location>
</feature>
<evidence type="ECO:0000313" key="2">
    <source>
        <dbReference type="EMBL" id="QOL20437.1"/>
    </source>
</evidence>
<evidence type="ECO:0000313" key="3">
    <source>
        <dbReference type="Proteomes" id="UP000594001"/>
    </source>
</evidence>
<reference evidence="2 3" key="1">
    <citation type="submission" date="2020-06" db="EMBL/GenBank/DDBJ databases">
        <title>The endosymbiont of the kinetoplastid Bodo saltans is a Paracaedibacter-like alpha-proteobacterium possessing a putative toxin-antitoxin system.</title>
        <authorList>
            <person name="Midha S."/>
            <person name="Rigden D.J."/>
            <person name="Siozios S."/>
            <person name="Hurst G.D.D."/>
            <person name="Jackson A.P."/>
        </authorList>
    </citation>
    <scope>NUCLEOTIDE SEQUENCE [LARGE SCALE GENOMIC DNA]</scope>
    <source>
        <strain evidence="2">Lake Konstanz</strain>
    </source>
</reference>
<dbReference type="Proteomes" id="UP000594001">
    <property type="component" value="Chromosome"/>
</dbReference>
<evidence type="ECO:0000256" key="1">
    <source>
        <dbReference type="SAM" id="MobiDB-lite"/>
    </source>
</evidence>
<feature type="region of interest" description="Disordered" evidence="1">
    <location>
        <begin position="70"/>
        <end position="99"/>
    </location>
</feature>
<accession>A0A7L9RUZ8</accession>
<sequence length="478" mass="51521">MNYFIGIVLCITTVNAEAMPDVLTLDSVQDFFYQAACKNSVALRIVYPELKVTPTPVSTVKPAPTVAPAAPALASTGSDSTSPAALPAPSTPIPTVKPDPVVTPQAVAPAPTGAPAIKPTLAVAPAVTAAKARAIELYGKEPGFVGVTDRIVKTRDGKRFLYINIKGDGNCGFYAMGVDRARFVNTIESLVKDQHDGYQAFVKKRSDLVRDIAVLMFDDDKADVVARVQAIDDRGDVAPALNLLTDFESEKKKYYTELFQDERNRLIKNLQELEGVSKVKSNPELSIQVTNFINVITSAGSEDVKGIEVTETYNALSATLALIAVSTDKIQSAFKDLVIICGYGDGELFEKGKRRLMNKIENLTTPSSYEAFLTAFRLELLAGGIKADDLTTKEKVLAGVKSVFSKNRGSATWFPGGLFAAVKDSLGVDYNIWAMDSGDVIKLCSSSGDSRGVAAEGSRVRHVFFMVGHYDMLIPIDE</sequence>
<evidence type="ECO:0008006" key="4">
    <source>
        <dbReference type="Google" id="ProtNLM"/>
    </source>
</evidence>
<dbReference type="RefSeq" id="WP_350331982.1">
    <property type="nucleotide sequence ID" value="NZ_CP054719.1"/>
</dbReference>